<dbReference type="RefSeq" id="XP_001017380.2">
    <property type="nucleotide sequence ID" value="XM_001017380.3"/>
</dbReference>
<keyword evidence="3" id="KW-1185">Reference proteome</keyword>
<feature type="compositionally biased region" description="Low complexity" evidence="1">
    <location>
        <begin position="233"/>
        <end position="245"/>
    </location>
</feature>
<name>I7MJS1_TETTS</name>
<sequence length="553" mass="64626">MNCQVNDYFIFLNIDSIQQSLKIIVLCNTQPKLKKKIIKKTKKFDNKIQNKQIEQKMEKQQSQISQKVSQILNNDEKCFVCKGLEEPSIVIFSSLPKEKNFVQLICSQCLKAQQNKQIDSLNETTGTDQNNENKIDLVLKHQQNDQGECKESQSQQSLELFNSCLNEKNQSLRSELQNQSSIKNDKQEQKLLSQISENSSQAISQLFTCDCSLIDKKDLFTFQIKEESIQNHSLLSQNQSSSQNNEELKIQSKVSQDQAENNEEKKILEQKNLEKSEFIESKPAFLIQPYHVQISFDQLISQFESSLKFQKLQLLQKSTELQQFIKSSLRVIYDIQQEVENMHSRINEVSSQPESLIYQLKETNFSQDRQSLLEQLIEYVDLNQKSVEAKLKQFKFQEKIDDIQTKLEYLSESLQPNLFELNSQIYKVKKETVDHCNYLLSKLNIKGKWKQYSDIQMDEEIMHPGMRGVYRFRISQDGRVSRGTNTGYVYLAYTTTEEYARYDFCNLKQQNQGWFPGSSSSQDPIAEQLASYFLEQREKILNLQRKISNFIDS</sequence>
<dbReference type="EMBL" id="GG662667">
    <property type="protein sequence ID" value="EAR97135.2"/>
    <property type="molecule type" value="Genomic_DNA"/>
</dbReference>
<gene>
    <name evidence="2" type="ORF">TTHERM_00476730</name>
</gene>
<dbReference type="InParanoid" id="I7MJS1"/>
<evidence type="ECO:0000256" key="1">
    <source>
        <dbReference type="SAM" id="MobiDB-lite"/>
    </source>
</evidence>
<accession>I7MJS1</accession>
<evidence type="ECO:0000313" key="3">
    <source>
        <dbReference type="Proteomes" id="UP000009168"/>
    </source>
</evidence>
<dbReference type="AlphaFoldDB" id="I7MJS1"/>
<dbReference type="KEGG" id="tet:TTHERM_00476730"/>
<feature type="region of interest" description="Disordered" evidence="1">
    <location>
        <begin position="233"/>
        <end position="263"/>
    </location>
</feature>
<reference evidence="3" key="1">
    <citation type="journal article" date="2006" name="PLoS Biol.">
        <title>Macronuclear genome sequence of the ciliate Tetrahymena thermophila, a model eukaryote.</title>
        <authorList>
            <person name="Eisen J.A."/>
            <person name="Coyne R.S."/>
            <person name="Wu M."/>
            <person name="Wu D."/>
            <person name="Thiagarajan M."/>
            <person name="Wortman J.R."/>
            <person name="Badger J.H."/>
            <person name="Ren Q."/>
            <person name="Amedeo P."/>
            <person name="Jones K.M."/>
            <person name="Tallon L.J."/>
            <person name="Delcher A.L."/>
            <person name="Salzberg S.L."/>
            <person name="Silva J.C."/>
            <person name="Haas B.J."/>
            <person name="Majoros W.H."/>
            <person name="Farzad M."/>
            <person name="Carlton J.M."/>
            <person name="Smith R.K. Jr."/>
            <person name="Garg J."/>
            <person name="Pearlman R.E."/>
            <person name="Karrer K.M."/>
            <person name="Sun L."/>
            <person name="Manning G."/>
            <person name="Elde N.C."/>
            <person name="Turkewitz A.P."/>
            <person name="Asai D.J."/>
            <person name="Wilkes D.E."/>
            <person name="Wang Y."/>
            <person name="Cai H."/>
            <person name="Collins K."/>
            <person name="Stewart B.A."/>
            <person name="Lee S.R."/>
            <person name="Wilamowska K."/>
            <person name="Weinberg Z."/>
            <person name="Ruzzo W.L."/>
            <person name="Wloga D."/>
            <person name="Gaertig J."/>
            <person name="Frankel J."/>
            <person name="Tsao C.-C."/>
            <person name="Gorovsky M.A."/>
            <person name="Keeling P.J."/>
            <person name="Waller R.F."/>
            <person name="Patron N.J."/>
            <person name="Cherry J.M."/>
            <person name="Stover N.A."/>
            <person name="Krieger C.J."/>
            <person name="del Toro C."/>
            <person name="Ryder H.F."/>
            <person name="Williamson S.C."/>
            <person name="Barbeau R.A."/>
            <person name="Hamilton E.P."/>
            <person name="Orias E."/>
        </authorList>
    </citation>
    <scope>NUCLEOTIDE SEQUENCE [LARGE SCALE GENOMIC DNA]</scope>
    <source>
        <strain evidence="3">SB210</strain>
    </source>
</reference>
<dbReference type="Proteomes" id="UP000009168">
    <property type="component" value="Unassembled WGS sequence"/>
</dbReference>
<evidence type="ECO:0000313" key="2">
    <source>
        <dbReference type="EMBL" id="EAR97135.2"/>
    </source>
</evidence>
<proteinExistence type="predicted"/>
<organism evidence="2 3">
    <name type="scientific">Tetrahymena thermophila (strain SB210)</name>
    <dbReference type="NCBI Taxonomy" id="312017"/>
    <lineage>
        <taxon>Eukaryota</taxon>
        <taxon>Sar</taxon>
        <taxon>Alveolata</taxon>
        <taxon>Ciliophora</taxon>
        <taxon>Intramacronucleata</taxon>
        <taxon>Oligohymenophorea</taxon>
        <taxon>Hymenostomatida</taxon>
        <taxon>Tetrahymenina</taxon>
        <taxon>Tetrahymenidae</taxon>
        <taxon>Tetrahymena</taxon>
    </lineage>
</organism>
<protein>
    <submittedName>
        <fullName evidence="2">Uncharacterized protein</fullName>
    </submittedName>
</protein>
<dbReference type="GeneID" id="7832500"/>